<dbReference type="Proteomes" id="UP000237105">
    <property type="component" value="Unassembled WGS sequence"/>
</dbReference>
<protein>
    <submittedName>
        <fullName evidence="1">Uncharacterized protein</fullName>
    </submittedName>
</protein>
<reference evidence="2" key="1">
    <citation type="submission" date="2016-06" db="EMBL/GenBank/DDBJ databases">
        <title>Parallel loss of symbiosis genes in relatives of nitrogen-fixing non-legume Parasponia.</title>
        <authorList>
            <person name="Van Velzen R."/>
            <person name="Holmer R."/>
            <person name="Bu F."/>
            <person name="Rutten L."/>
            <person name="Van Zeijl A."/>
            <person name="Liu W."/>
            <person name="Santuari L."/>
            <person name="Cao Q."/>
            <person name="Sharma T."/>
            <person name="Shen D."/>
            <person name="Roswanjaya Y."/>
            <person name="Wardhani T."/>
            <person name="Kalhor M.S."/>
            <person name="Jansen J."/>
            <person name="Van den Hoogen J."/>
            <person name="Gungor B."/>
            <person name="Hartog M."/>
            <person name="Hontelez J."/>
            <person name="Verver J."/>
            <person name="Yang W.-C."/>
            <person name="Schijlen E."/>
            <person name="Repin R."/>
            <person name="Schilthuizen M."/>
            <person name="Schranz E."/>
            <person name="Heidstra R."/>
            <person name="Miyata K."/>
            <person name="Fedorova E."/>
            <person name="Kohlen W."/>
            <person name="Bisseling T."/>
            <person name="Smit S."/>
            <person name="Geurts R."/>
        </authorList>
    </citation>
    <scope>NUCLEOTIDE SEQUENCE [LARGE SCALE GENOMIC DNA]</scope>
    <source>
        <strain evidence="2">cv. WU1-14</strain>
    </source>
</reference>
<sequence length="168" mass="18531">MDLDEVSKLCASLNLDDDDGPVVEMSPAIYSNDKDGLELCLVGKFLEQIGSNNVFLFHFSTKEYRQHVLAGSPWLFEKQIISLVIPTGIGEIASMNFSEVSFWIQIWNVPVAWMTEKCAIFLGNLIKVLEDTEVSGSQMQICVLTVELLGTDIRNAQGGGMTGMIPIV</sequence>
<comment type="caution">
    <text evidence="1">The sequence shown here is derived from an EMBL/GenBank/DDBJ whole genome shotgun (WGS) entry which is preliminary data.</text>
</comment>
<organism evidence="1 2">
    <name type="scientific">Parasponia andersonii</name>
    <name type="common">Sponia andersonii</name>
    <dbReference type="NCBI Taxonomy" id="3476"/>
    <lineage>
        <taxon>Eukaryota</taxon>
        <taxon>Viridiplantae</taxon>
        <taxon>Streptophyta</taxon>
        <taxon>Embryophyta</taxon>
        <taxon>Tracheophyta</taxon>
        <taxon>Spermatophyta</taxon>
        <taxon>Magnoliopsida</taxon>
        <taxon>eudicotyledons</taxon>
        <taxon>Gunneridae</taxon>
        <taxon>Pentapetalae</taxon>
        <taxon>rosids</taxon>
        <taxon>fabids</taxon>
        <taxon>Rosales</taxon>
        <taxon>Cannabaceae</taxon>
        <taxon>Parasponia</taxon>
    </lineage>
</organism>
<name>A0A2P5BAK8_PARAD</name>
<dbReference type="EMBL" id="JXTB01000323">
    <property type="protein sequence ID" value="PON45814.1"/>
    <property type="molecule type" value="Genomic_DNA"/>
</dbReference>
<accession>A0A2P5BAK8</accession>
<proteinExistence type="predicted"/>
<dbReference type="OrthoDB" id="1297835at2759"/>
<dbReference type="AlphaFoldDB" id="A0A2P5BAK8"/>
<keyword evidence="2" id="KW-1185">Reference proteome</keyword>
<evidence type="ECO:0000313" key="2">
    <source>
        <dbReference type="Proteomes" id="UP000237105"/>
    </source>
</evidence>
<dbReference type="InterPro" id="IPR040256">
    <property type="entry name" value="At4g02000-like"/>
</dbReference>
<evidence type="ECO:0000313" key="1">
    <source>
        <dbReference type="EMBL" id="PON45814.1"/>
    </source>
</evidence>
<dbReference type="PANTHER" id="PTHR31286">
    <property type="entry name" value="GLYCINE-RICH CELL WALL STRUCTURAL PROTEIN 1.8-LIKE"/>
    <property type="match status" value="1"/>
</dbReference>
<dbReference type="PANTHER" id="PTHR31286:SF167">
    <property type="entry name" value="OS09G0268800 PROTEIN"/>
    <property type="match status" value="1"/>
</dbReference>
<gene>
    <name evidence="1" type="ORF">PanWU01x14_255950</name>
</gene>